<accession>A0A0D3E3L9</accession>
<evidence type="ECO:0000313" key="3">
    <source>
        <dbReference type="EnsemblPlants" id="Bo9g028150.1"/>
    </source>
</evidence>
<reference evidence="3 4" key="1">
    <citation type="journal article" date="2014" name="Genome Biol.">
        <title>Transcriptome and methylome profiling reveals relics of genome dominance in the mesopolyploid Brassica oleracea.</title>
        <authorList>
            <person name="Parkin I.A."/>
            <person name="Koh C."/>
            <person name="Tang H."/>
            <person name="Robinson S.J."/>
            <person name="Kagale S."/>
            <person name="Clarke W.E."/>
            <person name="Town C.D."/>
            <person name="Nixon J."/>
            <person name="Krishnakumar V."/>
            <person name="Bidwell S.L."/>
            <person name="Denoeud F."/>
            <person name="Belcram H."/>
            <person name="Links M.G."/>
            <person name="Just J."/>
            <person name="Clarke C."/>
            <person name="Bender T."/>
            <person name="Huebert T."/>
            <person name="Mason A.S."/>
            <person name="Pires J.C."/>
            <person name="Barker G."/>
            <person name="Moore J."/>
            <person name="Walley P.G."/>
            <person name="Manoli S."/>
            <person name="Batley J."/>
            <person name="Edwards D."/>
            <person name="Nelson M.N."/>
            <person name="Wang X."/>
            <person name="Paterson A.H."/>
            <person name="King G."/>
            <person name="Bancroft I."/>
            <person name="Chalhoub B."/>
            <person name="Sharpe A.G."/>
        </authorList>
    </citation>
    <scope>NUCLEOTIDE SEQUENCE</scope>
    <source>
        <strain evidence="3 4">cv. TO1000</strain>
    </source>
</reference>
<proteinExistence type="predicted"/>
<evidence type="ECO:0000256" key="1">
    <source>
        <dbReference type="SAM" id="MobiDB-lite"/>
    </source>
</evidence>
<dbReference type="Pfam" id="PF01408">
    <property type="entry name" value="GFO_IDH_MocA"/>
    <property type="match status" value="1"/>
</dbReference>
<feature type="region of interest" description="Disordered" evidence="1">
    <location>
        <begin position="140"/>
        <end position="181"/>
    </location>
</feature>
<feature type="domain" description="Gfo/Idh/MocA-like oxidoreductase N-terminal" evidence="2">
    <location>
        <begin position="57"/>
        <end position="141"/>
    </location>
</feature>
<organism evidence="3 4">
    <name type="scientific">Brassica oleracea var. oleracea</name>
    <dbReference type="NCBI Taxonomy" id="109376"/>
    <lineage>
        <taxon>Eukaryota</taxon>
        <taxon>Viridiplantae</taxon>
        <taxon>Streptophyta</taxon>
        <taxon>Embryophyta</taxon>
        <taxon>Tracheophyta</taxon>
        <taxon>Spermatophyta</taxon>
        <taxon>Magnoliopsida</taxon>
        <taxon>eudicotyledons</taxon>
        <taxon>Gunneridae</taxon>
        <taxon>Pentapetalae</taxon>
        <taxon>rosids</taxon>
        <taxon>malvids</taxon>
        <taxon>Brassicales</taxon>
        <taxon>Brassicaceae</taxon>
        <taxon>Brassiceae</taxon>
        <taxon>Brassica</taxon>
    </lineage>
</organism>
<dbReference type="InterPro" id="IPR036291">
    <property type="entry name" value="NAD(P)-bd_dom_sf"/>
</dbReference>
<sequence length="181" mass="20419">MTGALTLRPIRLTASDTMVTIANWTFILLLHQIEINTIHPQQLPDHILPAQRLQTPRTLEVQIVMRLEKNSTLSDASNSRQNSSERYEELLDHPRVDAVYLTMPVTQRPKWAVTAAEKKKNLLVEKPQAQNAAEIDKIVEAGELDADKPGESGDELDADEAGESVQELDDELREEEEEAMR</sequence>
<feature type="compositionally biased region" description="Acidic residues" evidence="1">
    <location>
        <begin position="152"/>
        <end position="181"/>
    </location>
</feature>
<dbReference type="PANTHER" id="PTHR46368:SF5">
    <property type="entry name" value="NAD(P)-BINDING ROSSMANN-FOLD SUPERFAMILY PROTEIN"/>
    <property type="match status" value="1"/>
</dbReference>
<dbReference type="Proteomes" id="UP000032141">
    <property type="component" value="Chromosome C9"/>
</dbReference>
<feature type="compositionally biased region" description="Basic and acidic residues" evidence="1">
    <location>
        <begin position="140"/>
        <end position="151"/>
    </location>
</feature>
<dbReference type="Gene3D" id="3.40.50.720">
    <property type="entry name" value="NAD(P)-binding Rossmann-like Domain"/>
    <property type="match status" value="1"/>
</dbReference>
<protein>
    <recommendedName>
        <fullName evidence="2">Gfo/Idh/MocA-like oxidoreductase N-terminal domain-containing protein</fullName>
    </recommendedName>
</protein>
<dbReference type="HOGENOM" id="CLU_1491056_0_0_1"/>
<dbReference type="AlphaFoldDB" id="A0A0D3E3L9"/>
<keyword evidence="4" id="KW-1185">Reference proteome</keyword>
<evidence type="ECO:0000259" key="2">
    <source>
        <dbReference type="Pfam" id="PF01408"/>
    </source>
</evidence>
<dbReference type="InterPro" id="IPR000683">
    <property type="entry name" value="Gfo/Idh/MocA-like_OxRdtase_N"/>
</dbReference>
<evidence type="ECO:0000313" key="4">
    <source>
        <dbReference type="Proteomes" id="UP000032141"/>
    </source>
</evidence>
<dbReference type="PANTHER" id="PTHR46368">
    <property type="match status" value="1"/>
</dbReference>
<dbReference type="STRING" id="109376.A0A0D3E3L9"/>
<dbReference type="Gramene" id="Bo9g028150.1">
    <property type="protein sequence ID" value="Bo9g028150.1"/>
    <property type="gene ID" value="Bo9g028150"/>
</dbReference>
<reference evidence="3" key="2">
    <citation type="submission" date="2015-03" db="UniProtKB">
        <authorList>
            <consortium name="EnsemblPlants"/>
        </authorList>
    </citation>
    <scope>IDENTIFICATION</scope>
</reference>
<dbReference type="GO" id="GO:0000166">
    <property type="term" value="F:nucleotide binding"/>
    <property type="evidence" value="ECO:0007669"/>
    <property type="project" value="InterPro"/>
</dbReference>
<dbReference type="SUPFAM" id="SSF51735">
    <property type="entry name" value="NAD(P)-binding Rossmann-fold domains"/>
    <property type="match status" value="1"/>
</dbReference>
<dbReference type="eggNOG" id="KOG2741">
    <property type="taxonomic scope" value="Eukaryota"/>
</dbReference>
<name>A0A0D3E3L9_BRAOL</name>
<dbReference type="EnsemblPlants" id="Bo9g028150.1">
    <property type="protein sequence ID" value="Bo9g028150.1"/>
    <property type="gene ID" value="Bo9g028150"/>
</dbReference>